<gene>
    <name evidence="1" type="ORF">LCGC14_0395400</name>
</gene>
<proteinExistence type="predicted"/>
<sequence>MNNSLLDLHLDSLPERTIVPGGEEYQLQILKATLKPSKSSERDLIQVTFKILDQLNSLPITDNLCFPIESDSKDTQFNFSDQIRNFMNSFGISLKKPGDPIEVTEGMNKVLVYKEWKGLEGWAFVGTDEYQGQPKNTITRYIVKK</sequence>
<name>A0A0F9T457_9ZZZZ</name>
<comment type="caution">
    <text evidence="1">The sequence shown here is derived from an EMBL/GenBank/DDBJ whole genome shotgun (WGS) entry which is preliminary data.</text>
</comment>
<reference evidence="1" key="1">
    <citation type="journal article" date="2015" name="Nature">
        <title>Complex archaea that bridge the gap between prokaryotes and eukaryotes.</title>
        <authorList>
            <person name="Spang A."/>
            <person name="Saw J.H."/>
            <person name="Jorgensen S.L."/>
            <person name="Zaremba-Niedzwiedzka K."/>
            <person name="Martijn J."/>
            <person name="Lind A.E."/>
            <person name="van Eijk R."/>
            <person name="Schleper C."/>
            <person name="Guy L."/>
            <person name="Ettema T.J."/>
        </authorList>
    </citation>
    <scope>NUCLEOTIDE SEQUENCE</scope>
</reference>
<dbReference type="EMBL" id="LAZR01000334">
    <property type="protein sequence ID" value="KKN73974.1"/>
    <property type="molecule type" value="Genomic_DNA"/>
</dbReference>
<organism evidence="1">
    <name type="scientific">marine sediment metagenome</name>
    <dbReference type="NCBI Taxonomy" id="412755"/>
    <lineage>
        <taxon>unclassified sequences</taxon>
        <taxon>metagenomes</taxon>
        <taxon>ecological metagenomes</taxon>
    </lineage>
</organism>
<dbReference type="AlphaFoldDB" id="A0A0F9T457"/>
<evidence type="ECO:0000313" key="1">
    <source>
        <dbReference type="EMBL" id="KKN73974.1"/>
    </source>
</evidence>
<protein>
    <submittedName>
        <fullName evidence="1">Uncharacterized protein</fullName>
    </submittedName>
</protein>
<accession>A0A0F9T457</accession>